<dbReference type="AlphaFoldDB" id="A0A1U7NGC3"/>
<accession>A0A1U7NGC3</accession>
<sequence length="336" mass="37353">MKQVKKVKRNRKILFTVVIVAIIICAAAIGYLWFANQSRDNKYQSTLDTLEQQYTDYTTLVENTALPEGWSESTLSALKEKALNAYDVSEITLYQNAVDGDVEAQKKIGNSETAKSQPETVTVYTQILKNLNAYPENLAKLAINDESLLAFVADYPNQKDKNLAETEVPVLEGDMTLINSLKAADPRWGYLPFGNSLFAQSGAPETALSMVFSYLLEDPKYSPAYFALWAPEFGYDIEPVKENDNIFGGASYAFGVNYTPLPGYEAYVNDSLSQGSVVIAELAAQDGSDNNNFVVIPMADENGNWVIYDPLSSELKKTVSPDDIKEQLVNVYAFWR</sequence>
<dbReference type="RefSeq" id="WP_075819198.1">
    <property type="nucleotide sequence ID" value="NZ_CAJUTZ010000001.1"/>
</dbReference>
<evidence type="ECO:0000313" key="3">
    <source>
        <dbReference type="Proteomes" id="UP000186341"/>
    </source>
</evidence>
<dbReference type="GeneID" id="82202704"/>
<proteinExistence type="predicted"/>
<organism evidence="2 3">
    <name type="scientific">Ileibacterium valens</name>
    <dbReference type="NCBI Taxonomy" id="1862668"/>
    <lineage>
        <taxon>Bacteria</taxon>
        <taxon>Bacillati</taxon>
        <taxon>Bacillota</taxon>
        <taxon>Erysipelotrichia</taxon>
        <taxon>Erysipelotrichales</taxon>
        <taxon>Erysipelotrichaceae</taxon>
        <taxon>Ileibacterium</taxon>
    </lineage>
</organism>
<keyword evidence="1" id="KW-0812">Transmembrane</keyword>
<feature type="transmembrane region" description="Helical" evidence="1">
    <location>
        <begin position="12"/>
        <end position="34"/>
    </location>
</feature>
<evidence type="ECO:0000313" key="2">
    <source>
        <dbReference type="EMBL" id="OLU40090.1"/>
    </source>
</evidence>
<gene>
    <name evidence="2" type="ORF">BO222_05705</name>
</gene>
<evidence type="ECO:0000256" key="1">
    <source>
        <dbReference type="SAM" id="Phobius"/>
    </source>
</evidence>
<name>A0A1U7NGC3_9FIRM</name>
<keyword evidence="3" id="KW-1185">Reference proteome</keyword>
<dbReference type="Proteomes" id="UP000186341">
    <property type="component" value="Unassembled WGS sequence"/>
</dbReference>
<keyword evidence="1" id="KW-1133">Transmembrane helix</keyword>
<evidence type="ECO:0008006" key="4">
    <source>
        <dbReference type="Google" id="ProtNLM"/>
    </source>
</evidence>
<comment type="caution">
    <text evidence="2">The sequence shown here is derived from an EMBL/GenBank/DDBJ whole genome shotgun (WGS) entry which is preliminary data.</text>
</comment>
<protein>
    <recommendedName>
        <fullName evidence="4">Peptidase C39-like domain-containing protein</fullName>
    </recommendedName>
</protein>
<keyword evidence="1" id="KW-0472">Membrane</keyword>
<dbReference type="EMBL" id="MPJW01000117">
    <property type="protein sequence ID" value="OLU40090.1"/>
    <property type="molecule type" value="Genomic_DNA"/>
</dbReference>
<reference evidence="2 3" key="1">
    <citation type="submission" date="2016-11" db="EMBL/GenBank/DDBJ databases">
        <title>Description of two novel members of the family Erysipelotrichaceae: Ileibacterium lipovorans gen. nov., sp. nov. and Dubosiella newyorkensis, gen. nov., sp. nov.</title>
        <authorList>
            <person name="Cox L.M."/>
            <person name="Sohn J."/>
            <person name="Tyrrell K.L."/>
            <person name="Citron D.M."/>
            <person name="Lawson P.A."/>
            <person name="Patel N.B."/>
            <person name="Iizumi T."/>
            <person name="Perez-Perez G.I."/>
            <person name="Goldstein E.J."/>
            <person name="Blaser M.J."/>
        </authorList>
    </citation>
    <scope>NUCLEOTIDE SEQUENCE [LARGE SCALE GENOMIC DNA]</scope>
    <source>
        <strain evidence="2 3">NYU-BL-A3</strain>
    </source>
</reference>